<accession>A0A9P8M9U7</accession>
<dbReference type="EMBL" id="JACEFI010000010">
    <property type="protein sequence ID" value="KAH0596226.1"/>
    <property type="molecule type" value="Genomic_DNA"/>
</dbReference>
<gene>
    <name evidence="1" type="ORF">MHUMG1_06087</name>
</gene>
<name>A0A9P8M9U7_9HYPO</name>
<keyword evidence="2" id="KW-1185">Reference proteome</keyword>
<reference evidence="1 2" key="1">
    <citation type="submission" date="2020-07" db="EMBL/GenBank/DDBJ databases">
        <title>Metarhizium humberi genome.</title>
        <authorList>
            <person name="Lysoe E."/>
        </authorList>
    </citation>
    <scope>NUCLEOTIDE SEQUENCE [LARGE SCALE GENOMIC DNA]</scope>
    <source>
        <strain evidence="1 2">ESALQ1638</strain>
    </source>
</reference>
<proteinExistence type="predicted"/>
<dbReference type="AlphaFoldDB" id="A0A9P8M9U7"/>
<evidence type="ECO:0000313" key="2">
    <source>
        <dbReference type="Proteomes" id="UP000764110"/>
    </source>
</evidence>
<comment type="caution">
    <text evidence="1">The sequence shown here is derived from an EMBL/GenBank/DDBJ whole genome shotgun (WGS) entry which is preliminary data.</text>
</comment>
<organism evidence="1 2">
    <name type="scientific">Metarhizium humberi</name>
    <dbReference type="NCBI Taxonomy" id="2596975"/>
    <lineage>
        <taxon>Eukaryota</taxon>
        <taxon>Fungi</taxon>
        <taxon>Dikarya</taxon>
        <taxon>Ascomycota</taxon>
        <taxon>Pezizomycotina</taxon>
        <taxon>Sordariomycetes</taxon>
        <taxon>Hypocreomycetidae</taxon>
        <taxon>Hypocreales</taxon>
        <taxon>Clavicipitaceae</taxon>
        <taxon>Metarhizium</taxon>
    </lineage>
</organism>
<sequence>MGGGSRDHPFTIDMDQTSQIPLSAHNIERSVCLISFTNLRSRDVVPDYASHFVRHLTSRDPICGYLALVVGTGKAKPKAKRETSAIHRLVQVRRA</sequence>
<evidence type="ECO:0000313" key="1">
    <source>
        <dbReference type="EMBL" id="KAH0596226.1"/>
    </source>
</evidence>
<dbReference type="Proteomes" id="UP000764110">
    <property type="component" value="Unassembled WGS sequence"/>
</dbReference>
<protein>
    <submittedName>
        <fullName evidence="1">Uncharacterized protein</fullName>
    </submittedName>
</protein>